<feature type="domain" description="Nephrocystin 3-like N-terminal" evidence="2">
    <location>
        <begin position="326"/>
        <end position="506"/>
    </location>
</feature>
<organism evidence="3 4">
    <name type="scientific">Thelonectria olida</name>
    <dbReference type="NCBI Taxonomy" id="1576542"/>
    <lineage>
        <taxon>Eukaryota</taxon>
        <taxon>Fungi</taxon>
        <taxon>Dikarya</taxon>
        <taxon>Ascomycota</taxon>
        <taxon>Pezizomycotina</taxon>
        <taxon>Sordariomycetes</taxon>
        <taxon>Hypocreomycetidae</taxon>
        <taxon>Hypocreales</taxon>
        <taxon>Nectriaceae</taxon>
        <taxon>Thelonectria</taxon>
    </lineage>
</organism>
<accession>A0A9P8W3V0</accession>
<dbReference type="EMBL" id="JAGPYM010000014">
    <property type="protein sequence ID" value="KAH6887430.1"/>
    <property type="molecule type" value="Genomic_DNA"/>
</dbReference>
<evidence type="ECO:0000259" key="2">
    <source>
        <dbReference type="Pfam" id="PF24883"/>
    </source>
</evidence>
<dbReference type="AlphaFoldDB" id="A0A9P8W3V0"/>
<dbReference type="Pfam" id="PF24883">
    <property type="entry name" value="NPHP3_N"/>
    <property type="match status" value="1"/>
</dbReference>
<dbReference type="InterPro" id="IPR027417">
    <property type="entry name" value="P-loop_NTPase"/>
</dbReference>
<gene>
    <name evidence="3" type="ORF">B0T10DRAFT_538906</name>
</gene>
<evidence type="ECO:0000313" key="4">
    <source>
        <dbReference type="Proteomes" id="UP000777438"/>
    </source>
</evidence>
<dbReference type="PANTHER" id="PTHR10039:SF5">
    <property type="entry name" value="NACHT DOMAIN-CONTAINING PROTEIN"/>
    <property type="match status" value="1"/>
</dbReference>
<evidence type="ECO:0000256" key="1">
    <source>
        <dbReference type="ARBA" id="ARBA00022737"/>
    </source>
</evidence>
<comment type="caution">
    <text evidence="3">The sequence shown here is derived from an EMBL/GenBank/DDBJ whole genome shotgun (WGS) entry which is preliminary data.</text>
</comment>
<evidence type="ECO:0000313" key="3">
    <source>
        <dbReference type="EMBL" id="KAH6887430.1"/>
    </source>
</evidence>
<keyword evidence="4" id="KW-1185">Reference proteome</keyword>
<dbReference type="InterPro" id="IPR056884">
    <property type="entry name" value="NPHP3-like_N"/>
</dbReference>
<sequence length="1131" mass="128400">MATAHEPTPGAAVKAAVVRDLGFTVLFSGVAPIVEFVHETILVPVARQTKTKTQRALVALVPMDAFWPRDLLPDDSPEARILTYGYDSRVSNFFRGPASQNNIGAHGRALLHALEARRRDHPTRRLSLLRIALRRSKVANQGGEDLQSIYTSTYAIIFMGTPHRGSSYAELGLTAQRLAKAMGFDTNDELLRNLKFDGSYLELLREEFSKMLDQHIFKVYTFQEGKGYKGIQGMSRKIVDDASSSLEHSHERKDFINENHVMMCRFASRDDDGYIKLRDVITSCTDGIRKREEQKQEVLHDRILRSLRPDAMDNRKREIERPHRHTFDWVFTDRRAGFQSWLEGDAGLFWIKGKPGSGKSTLMKYVLSDRRTTEGLSCGGRSVLSISSFFFHDRGVHETQKSFEGLLRSIIYQLLCDIRSLAPLVVGIHDRHVGDRDKQSEWSIEELEEALRAIIKQHEVRGYVCLFIDALDEYKGNLAWVTRFIKELVTPTPDQVLKVRICASSRDRNVIGLLLSENPRLTLHEWTMLDIQKFADESLAEAERDGYDQLLEEITHRAEGVFLWVKLVVEELMEPLFDGEPIEDLLKLVSDLPEELPAFYDRMFSKVTKRNRRASLVMIELVLASEYKPILLEEFSLATSLALSGGLPADIKSSPVEEDTRRDEMIRRIKACSGGLLEVVGDGANSHVQFIHQTVKSFVERAQNRESFGGKSASDLAFGGLERAMWLTCCVIRQRTSRSKHGTSTWHDNPQFYCGNFKDGLLDEFLKLIRAMQSISRLPSQAMVDNVLDSIAQFIGPSRLEMYWGANDVNRFCDRPMCQALSPTSFLDLAVLNGLTSFAERQIAQRGSSALVGVNTTKLLYYAIVGILRIVHVFPDVFVSEQFLNDAELWYRFIKFGIRNSFDPNGILMLRVSHDEGIVANYGQSEQGLVEPITLLQYTGSVAFNCRGSDQPRSVDFLDTLHIIMKGEDVSSNLGKFWFSDEPISRPAVRYFLPKGGTLVDPFRDQALGRALVHSLLAFLDYGLSPNARYSNGMSIFETAVLVCNYGIVKDMLERGAKVTPGLITDEGTPVPGPCGILHEMRWIRPEIYTREAIELVCQQSRPNSNWDYWVQEFEDWLQEDKRAELWWLEL</sequence>
<dbReference type="SUPFAM" id="SSF52540">
    <property type="entry name" value="P-loop containing nucleoside triphosphate hydrolases"/>
    <property type="match status" value="1"/>
</dbReference>
<name>A0A9P8W3V0_9HYPO</name>
<keyword evidence="1" id="KW-0677">Repeat</keyword>
<reference evidence="3 4" key="1">
    <citation type="journal article" date="2021" name="Nat. Commun.">
        <title>Genetic determinants of endophytism in the Arabidopsis root mycobiome.</title>
        <authorList>
            <person name="Mesny F."/>
            <person name="Miyauchi S."/>
            <person name="Thiergart T."/>
            <person name="Pickel B."/>
            <person name="Atanasova L."/>
            <person name="Karlsson M."/>
            <person name="Huettel B."/>
            <person name="Barry K.W."/>
            <person name="Haridas S."/>
            <person name="Chen C."/>
            <person name="Bauer D."/>
            <person name="Andreopoulos W."/>
            <person name="Pangilinan J."/>
            <person name="LaButti K."/>
            <person name="Riley R."/>
            <person name="Lipzen A."/>
            <person name="Clum A."/>
            <person name="Drula E."/>
            <person name="Henrissat B."/>
            <person name="Kohler A."/>
            <person name="Grigoriev I.V."/>
            <person name="Martin F.M."/>
            <person name="Hacquard S."/>
        </authorList>
    </citation>
    <scope>NUCLEOTIDE SEQUENCE [LARGE SCALE GENOMIC DNA]</scope>
    <source>
        <strain evidence="3 4">MPI-CAGE-CH-0241</strain>
    </source>
</reference>
<dbReference type="Gene3D" id="3.40.50.300">
    <property type="entry name" value="P-loop containing nucleotide triphosphate hydrolases"/>
    <property type="match status" value="1"/>
</dbReference>
<dbReference type="OrthoDB" id="5375247at2759"/>
<protein>
    <recommendedName>
        <fullName evidence="2">Nephrocystin 3-like N-terminal domain-containing protein</fullName>
    </recommendedName>
</protein>
<dbReference type="Proteomes" id="UP000777438">
    <property type="component" value="Unassembled WGS sequence"/>
</dbReference>
<dbReference type="PANTHER" id="PTHR10039">
    <property type="entry name" value="AMELOGENIN"/>
    <property type="match status" value="1"/>
</dbReference>
<proteinExistence type="predicted"/>